<accession>A0A0W0YZH7</accession>
<dbReference type="Proteomes" id="UP000054877">
    <property type="component" value="Unassembled WGS sequence"/>
</dbReference>
<dbReference type="OrthoDB" id="9786302at2"/>
<evidence type="ECO:0000256" key="1">
    <source>
        <dbReference type="SAM" id="Phobius"/>
    </source>
</evidence>
<keyword evidence="1" id="KW-1133">Transmembrane helix</keyword>
<dbReference type="PATRIC" id="fig|452.5.peg.2017"/>
<name>A0A0W0YZH7_LEGSP</name>
<dbReference type="AlphaFoldDB" id="A0A0W0YZH7"/>
<feature type="transmembrane region" description="Helical" evidence="1">
    <location>
        <begin position="81"/>
        <end position="102"/>
    </location>
</feature>
<organism evidence="2 3">
    <name type="scientific">Legionella spiritensis</name>
    <dbReference type="NCBI Taxonomy" id="452"/>
    <lineage>
        <taxon>Bacteria</taxon>
        <taxon>Pseudomonadati</taxon>
        <taxon>Pseudomonadota</taxon>
        <taxon>Gammaproteobacteria</taxon>
        <taxon>Legionellales</taxon>
        <taxon>Legionellaceae</taxon>
        <taxon>Legionella</taxon>
    </lineage>
</organism>
<dbReference type="RefSeq" id="WP_058483760.1">
    <property type="nucleotide sequence ID" value="NZ_CAAAII010000008.1"/>
</dbReference>
<dbReference type="Pfam" id="PF10027">
    <property type="entry name" value="DUF2269"/>
    <property type="match status" value="1"/>
</dbReference>
<keyword evidence="1" id="KW-0472">Membrane</keyword>
<protein>
    <submittedName>
        <fullName evidence="2">Integral membrane protein</fullName>
    </submittedName>
</protein>
<keyword evidence="1" id="KW-0812">Transmembrane</keyword>
<proteinExistence type="predicted"/>
<reference evidence="2 3" key="1">
    <citation type="submission" date="2015-11" db="EMBL/GenBank/DDBJ databases">
        <title>Genomic analysis of 38 Legionella species identifies large and diverse effector repertoires.</title>
        <authorList>
            <person name="Burstein D."/>
            <person name="Amaro F."/>
            <person name="Zusman T."/>
            <person name="Lifshitz Z."/>
            <person name="Cohen O."/>
            <person name="Gilbert J.A."/>
            <person name="Pupko T."/>
            <person name="Shuman H.A."/>
            <person name="Segal G."/>
        </authorList>
    </citation>
    <scope>NUCLEOTIDE SEQUENCE [LARGE SCALE GENOMIC DNA]</scope>
    <source>
        <strain evidence="2 3">Mt.St.Helens-9</strain>
    </source>
</reference>
<keyword evidence="3" id="KW-1185">Reference proteome</keyword>
<comment type="caution">
    <text evidence="2">The sequence shown here is derived from an EMBL/GenBank/DDBJ whole genome shotgun (WGS) entry which is preliminary data.</text>
</comment>
<feature type="transmembrane region" description="Helical" evidence="1">
    <location>
        <begin position="50"/>
        <end position="75"/>
    </location>
</feature>
<sequence>MYYLLLKYVHIISSTILFGTGLGSAFYMWRANQSHNIQAMLFASKNVVIADWLFTTPAVIIQPLTGFALLAILHYPLTAPWILWSLGLYLLTGACWIPVVWLQIRMHRLLKEAVRDNTPIPALYDTYAKIWFLLGWPAFLAVLIIFYLMVFKPM</sequence>
<feature type="transmembrane region" description="Helical" evidence="1">
    <location>
        <begin position="6"/>
        <end position="29"/>
    </location>
</feature>
<dbReference type="EMBL" id="LNYX01000030">
    <property type="protein sequence ID" value="KTD61987.1"/>
    <property type="molecule type" value="Genomic_DNA"/>
</dbReference>
<feature type="transmembrane region" description="Helical" evidence="1">
    <location>
        <begin position="130"/>
        <end position="150"/>
    </location>
</feature>
<evidence type="ECO:0000313" key="3">
    <source>
        <dbReference type="Proteomes" id="UP000054877"/>
    </source>
</evidence>
<gene>
    <name evidence="2" type="ORF">Lspi_1837</name>
</gene>
<dbReference type="InterPro" id="IPR018729">
    <property type="entry name" value="DUF2269_transmembrane"/>
</dbReference>
<evidence type="ECO:0000313" key="2">
    <source>
        <dbReference type="EMBL" id="KTD61987.1"/>
    </source>
</evidence>